<keyword evidence="3" id="KW-1003">Cell membrane</keyword>
<dbReference type="EMBL" id="JAODUO010000528">
    <property type="protein sequence ID" value="KAK2178799.1"/>
    <property type="molecule type" value="Genomic_DNA"/>
</dbReference>
<evidence type="ECO:0000256" key="8">
    <source>
        <dbReference type="ARBA" id="ARBA00023303"/>
    </source>
</evidence>
<evidence type="ECO:0000313" key="12">
    <source>
        <dbReference type="Proteomes" id="UP001209878"/>
    </source>
</evidence>
<keyword evidence="2 9" id="KW-0813">Transport</keyword>
<keyword evidence="12" id="KW-1185">Reference proteome</keyword>
<dbReference type="PROSITE" id="PS51013">
    <property type="entry name" value="PANNEXIN"/>
    <property type="match status" value="1"/>
</dbReference>
<keyword evidence="6 9" id="KW-0406">Ion transport</keyword>
<accession>A0AAD9KWR1</accession>
<feature type="transmembrane region" description="Helical" evidence="9">
    <location>
        <begin position="89"/>
        <end position="113"/>
    </location>
</feature>
<dbReference type="Pfam" id="PF00876">
    <property type="entry name" value="Innexin"/>
    <property type="match status" value="1"/>
</dbReference>
<dbReference type="AlphaFoldDB" id="A0AAD9KWR1"/>
<sequence length="214" mass="25216">MMLFLFSKVCFIVNAIGQLFVLNRILSTKYNLYGFEVLKYMVADHDWTEARHVVFPRVTFCDFLVRRLGNNHRYTIQCVLPINLYNEKIFMFLWFWLVMVAAISIASFVTWVARALFGNDRVVFVANRLQQGRRNGRDDRALNAFVYNYLRQDGSFLLRLIAHNTDSITTTDVICSLWDKWQKKAPRRNNDLDDPAESIELNETTPKSKEHKYD</sequence>
<dbReference type="Proteomes" id="UP001209878">
    <property type="component" value="Unassembled WGS sequence"/>
</dbReference>
<dbReference type="PANTHER" id="PTHR11893">
    <property type="entry name" value="INNEXIN"/>
    <property type="match status" value="1"/>
</dbReference>
<evidence type="ECO:0000256" key="10">
    <source>
        <dbReference type="SAM" id="MobiDB-lite"/>
    </source>
</evidence>
<evidence type="ECO:0000256" key="5">
    <source>
        <dbReference type="ARBA" id="ARBA00022989"/>
    </source>
</evidence>
<dbReference type="GO" id="GO:0034220">
    <property type="term" value="P:monoatomic ion transmembrane transport"/>
    <property type="evidence" value="ECO:0007669"/>
    <property type="project" value="UniProtKB-KW"/>
</dbReference>
<name>A0AAD9KWR1_RIDPI</name>
<keyword evidence="5 9" id="KW-1133">Transmembrane helix</keyword>
<evidence type="ECO:0000256" key="6">
    <source>
        <dbReference type="ARBA" id="ARBA00023065"/>
    </source>
</evidence>
<evidence type="ECO:0000256" key="1">
    <source>
        <dbReference type="ARBA" id="ARBA00004651"/>
    </source>
</evidence>
<dbReference type="PRINTS" id="PR01262">
    <property type="entry name" value="INNEXIN"/>
</dbReference>
<dbReference type="InterPro" id="IPR000990">
    <property type="entry name" value="Innexin"/>
</dbReference>
<evidence type="ECO:0000256" key="7">
    <source>
        <dbReference type="ARBA" id="ARBA00023136"/>
    </source>
</evidence>
<comment type="caution">
    <text evidence="9">Lacks conserved residue(s) required for the propagation of feature annotation.</text>
</comment>
<dbReference type="GO" id="GO:0005886">
    <property type="term" value="C:plasma membrane"/>
    <property type="evidence" value="ECO:0007669"/>
    <property type="project" value="UniProtKB-SubCell"/>
</dbReference>
<evidence type="ECO:0000256" key="2">
    <source>
        <dbReference type="ARBA" id="ARBA00022448"/>
    </source>
</evidence>
<evidence type="ECO:0000313" key="11">
    <source>
        <dbReference type="EMBL" id="KAK2178799.1"/>
    </source>
</evidence>
<dbReference type="PANTHER" id="PTHR11893:SF36">
    <property type="entry name" value="INNEXIN-5"/>
    <property type="match status" value="1"/>
</dbReference>
<evidence type="ECO:0000256" key="3">
    <source>
        <dbReference type="ARBA" id="ARBA00022475"/>
    </source>
</evidence>
<keyword evidence="7 9" id="KW-0472">Membrane</keyword>
<keyword evidence="4 9" id="KW-0812">Transmembrane</keyword>
<feature type="region of interest" description="Disordered" evidence="10">
    <location>
        <begin position="186"/>
        <end position="214"/>
    </location>
</feature>
<comment type="caution">
    <text evidence="11">The sequence shown here is derived from an EMBL/GenBank/DDBJ whole genome shotgun (WGS) entry which is preliminary data.</text>
</comment>
<reference evidence="11" key="1">
    <citation type="journal article" date="2023" name="Mol. Biol. Evol.">
        <title>Third-Generation Sequencing Reveals the Adaptive Role of the Epigenome in Three Deep-Sea Polychaetes.</title>
        <authorList>
            <person name="Perez M."/>
            <person name="Aroh O."/>
            <person name="Sun Y."/>
            <person name="Lan Y."/>
            <person name="Juniper S.K."/>
            <person name="Young C.R."/>
            <person name="Angers B."/>
            <person name="Qian P.Y."/>
        </authorList>
    </citation>
    <scope>NUCLEOTIDE SEQUENCE</scope>
    <source>
        <strain evidence="11">R07B-5</strain>
    </source>
</reference>
<evidence type="ECO:0000256" key="9">
    <source>
        <dbReference type="RuleBase" id="RU010713"/>
    </source>
</evidence>
<gene>
    <name evidence="9" type="primary">inx</name>
    <name evidence="11" type="ORF">NP493_530g01114</name>
</gene>
<dbReference type="GO" id="GO:0005921">
    <property type="term" value="C:gap junction"/>
    <property type="evidence" value="ECO:0007669"/>
    <property type="project" value="UniProtKB-UniRule"/>
</dbReference>
<proteinExistence type="inferred from homology"/>
<keyword evidence="8 9" id="KW-0407">Ion channel</keyword>
<comment type="similarity">
    <text evidence="9">Belongs to the pannexin family.</text>
</comment>
<organism evidence="11 12">
    <name type="scientific">Ridgeia piscesae</name>
    <name type="common">Tubeworm</name>
    <dbReference type="NCBI Taxonomy" id="27915"/>
    <lineage>
        <taxon>Eukaryota</taxon>
        <taxon>Metazoa</taxon>
        <taxon>Spiralia</taxon>
        <taxon>Lophotrochozoa</taxon>
        <taxon>Annelida</taxon>
        <taxon>Polychaeta</taxon>
        <taxon>Sedentaria</taxon>
        <taxon>Canalipalpata</taxon>
        <taxon>Sabellida</taxon>
        <taxon>Siboglinidae</taxon>
        <taxon>Ridgeia</taxon>
    </lineage>
</organism>
<comment type="function">
    <text evidence="9">Structural component of the gap junctions.</text>
</comment>
<comment type="subcellular location">
    <subcellularLocation>
        <location evidence="1 9">Cell membrane</location>
        <topology evidence="1 9">Multi-pass membrane protein</topology>
    </subcellularLocation>
</comment>
<evidence type="ECO:0000256" key="4">
    <source>
        <dbReference type="ARBA" id="ARBA00022692"/>
    </source>
</evidence>
<protein>
    <recommendedName>
        <fullName evidence="9">Innexin</fullName>
    </recommendedName>
</protein>